<accession>A0A2T0TTP2</accession>
<dbReference type="Proteomes" id="UP000239210">
    <property type="component" value="Unassembled WGS sequence"/>
</dbReference>
<dbReference type="InterPro" id="IPR000792">
    <property type="entry name" value="Tscrpt_reg_LuxR_C"/>
</dbReference>
<proteinExistence type="predicted"/>
<dbReference type="PANTHER" id="PTHR16305:SF35">
    <property type="entry name" value="TRANSCRIPTIONAL ACTIVATOR DOMAIN"/>
    <property type="match status" value="1"/>
</dbReference>
<dbReference type="CDD" id="cd06170">
    <property type="entry name" value="LuxR_C_like"/>
    <property type="match status" value="1"/>
</dbReference>
<dbReference type="GO" id="GO:0006355">
    <property type="term" value="P:regulation of DNA-templated transcription"/>
    <property type="evidence" value="ECO:0007669"/>
    <property type="project" value="InterPro"/>
</dbReference>
<dbReference type="Gene3D" id="1.10.10.10">
    <property type="entry name" value="Winged helix-like DNA-binding domain superfamily/Winged helix DNA-binding domain"/>
    <property type="match status" value="1"/>
</dbReference>
<dbReference type="PROSITE" id="PS50043">
    <property type="entry name" value="HTH_LUXR_2"/>
    <property type="match status" value="1"/>
</dbReference>
<gene>
    <name evidence="4" type="ORF">LY71_107109</name>
</gene>
<dbReference type="PANTHER" id="PTHR16305">
    <property type="entry name" value="TESTICULAR SOLUBLE ADENYLYL CYCLASE"/>
    <property type="match status" value="1"/>
</dbReference>
<dbReference type="InterPro" id="IPR036388">
    <property type="entry name" value="WH-like_DNA-bd_sf"/>
</dbReference>
<dbReference type="Pfam" id="PF13191">
    <property type="entry name" value="AAA_16"/>
    <property type="match status" value="1"/>
</dbReference>
<dbReference type="OrthoDB" id="3178131at2"/>
<dbReference type="GO" id="GO:0003677">
    <property type="term" value="F:DNA binding"/>
    <property type="evidence" value="ECO:0007669"/>
    <property type="project" value="InterPro"/>
</dbReference>
<keyword evidence="5" id="KW-1185">Reference proteome</keyword>
<dbReference type="InterPro" id="IPR016032">
    <property type="entry name" value="Sig_transdc_resp-reg_C-effctor"/>
</dbReference>
<sequence>MAPTTSLPRLLGRRNESDELSSLVAAAKAGRSQVLVLRGEAGIGKTALLEVVLERAVGCHVARASGVESEMELAFASLHQLCSAFLDRLDGLPAPQRDALGTAFGLRSGSGPDRFLIGLAVLTLFADLAEDRPLVCVVDDAQWLDQASAQVLEFVSRRLAAERVALVFAVRDPDGDGRLAGLPDLQVAGLGPHDAAALLQSALTGPLDPRVRERILAESHGNPLALLELPRGLSTADLAFGGDPGDTTTSLSLRLERTFLHQVELLPPPARRLLLTASAEPVGDVPLLWRAADLLGIEPEAATTCEAAGLIELRDRIRFRHPLVRSAVYRSATPSDRRKVHAALAEVTDPDLDPDRRAWHRACAATGPDEVVAAELERSADRALAHGGLAAAAAFLDRATALTPDPARRTQRALQGAQAKVTAGQFAEASSLLTAAALGSMSEADRARRDLLLAQMSFAANRGNEALPLLLEAAQRLEPLDPRLARTTYLDALAAALFAGRFAAGPTARHVAEAARSSPPAPSAGKGDVLLDGLAVRFTDGFPASVPACRRAVRMFTDGELSLDEALRSAWLAASTAVSLWDDAGWDVLTRRHLQTARGAGALSALPLALTSRVFVHLFTGDLTAASSLVQEIQTVSEVTGGVGALAPYGEACLAAVRGEAEKADRMTASCLEDFLSRGEGVGVNMMQWARAVLHNGQGRYEEALRAARDAAADPLELGPPQWALVEMVEAGVRSGDARAAAEATDHISAMARSSATDWVLGVEAASRALLSDRGSAEDLYREAIERLGRTSLHVTHARTRLLYGEWLRREGRRVDGRTELRAAHETLSTMGVRGFAERARHELLATGETVRKRTTEAPTELTPQETHIAQLVAQGLTNPEIGAALFISARTVEWHLRKIFAKVGVATRRELRRSMVDIDRASASA</sequence>
<dbReference type="EMBL" id="PVTG01000007">
    <property type="protein sequence ID" value="PRY49027.1"/>
    <property type="molecule type" value="Genomic_DNA"/>
</dbReference>
<dbReference type="InterPro" id="IPR041664">
    <property type="entry name" value="AAA_16"/>
</dbReference>
<evidence type="ECO:0000313" key="4">
    <source>
        <dbReference type="EMBL" id="PRY49027.1"/>
    </source>
</evidence>
<evidence type="ECO:0000256" key="2">
    <source>
        <dbReference type="ARBA" id="ARBA00022840"/>
    </source>
</evidence>
<reference evidence="4 5" key="1">
    <citation type="submission" date="2018-03" db="EMBL/GenBank/DDBJ databases">
        <title>Genomic Encyclopedia of Archaeal and Bacterial Type Strains, Phase II (KMG-II): from individual species to whole genera.</title>
        <authorList>
            <person name="Goeker M."/>
        </authorList>
    </citation>
    <scope>NUCLEOTIDE SEQUENCE [LARGE SCALE GENOMIC DNA]</scope>
    <source>
        <strain evidence="4 5">DSM 45416</strain>
    </source>
</reference>
<dbReference type="Pfam" id="PF00196">
    <property type="entry name" value="GerE"/>
    <property type="match status" value="1"/>
</dbReference>
<dbReference type="SUPFAM" id="SSF46894">
    <property type="entry name" value="C-terminal effector domain of the bipartite response regulators"/>
    <property type="match status" value="1"/>
</dbReference>
<dbReference type="Gene3D" id="3.40.50.300">
    <property type="entry name" value="P-loop containing nucleotide triphosphate hydrolases"/>
    <property type="match status" value="1"/>
</dbReference>
<protein>
    <submittedName>
        <fullName evidence="4">Regulatory LuxR family protein</fullName>
    </submittedName>
</protein>
<dbReference type="PRINTS" id="PR00038">
    <property type="entry name" value="HTHLUXR"/>
</dbReference>
<feature type="domain" description="HTH luxR-type" evidence="3">
    <location>
        <begin position="855"/>
        <end position="920"/>
    </location>
</feature>
<organism evidence="4 5">
    <name type="scientific">Geodermatophilus tzadiensis</name>
    <dbReference type="NCBI Taxonomy" id="1137988"/>
    <lineage>
        <taxon>Bacteria</taxon>
        <taxon>Bacillati</taxon>
        <taxon>Actinomycetota</taxon>
        <taxon>Actinomycetes</taxon>
        <taxon>Geodermatophilales</taxon>
        <taxon>Geodermatophilaceae</taxon>
        <taxon>Geodermatophilus</taxon>
    </lineage>
</organism>
<dbReference type="GO" id="GO:0004016">
    <property type="term" value="F:adenylate cyclase activity"/>
    <property type="evidence" value="ECO:0007669"/>
    <property type="project" value="TreeGrafter"/>
</dbReference>
<dbReference type="SMART" id="SM00421">
    <property type="entry name" value="HTH_LUXR"/>
    <property type="match status" value="1"/>
</dbReference>
<dbReference type="GO" id="GO:0005737">
    <property type="term" value="C:cytoplasm"/>
    <property type="evidence" value="ECO:0007669"/>
    <property type="project" value="TreeGrafter"/>
</dbReference>
<evidence type="ECO:0000256" key="1">
    <source>
        <dbReference type="ARBA" id="ARBA00022741"/>
    </source>
</evidence>
<evidence type="ECO:0000259" key="3">
    <source>
        <dbReference type="PROSITE" id="PS50043"/>
    </source>
</evidence>
<keyword evidence="1" id="KW-0547">Nucleotide-binding</keyword>
<dbReference type="InterPro" id="IPR027417">
    <property type="entry name" value="P-loop_NTPase"/>
</dbReference>
<comment type="caution">
    <text evidence="4">The sequence shown here is derived from an EMBL/GenBank/DDBJ whole genome shotgun (WGS) entry which is preliminary data.</text>
</comment>
<name>A0A2T0TTP2_9ACTN</name>
<dbReference type="GO" id="GO:0005524">
    <property type="term" value="F:ATP binding"/>
    <property type="evidence" value="ECO:0007669"/>
    <property type="project" value="UniProtKB-KW"/>
</dbReference>
<dbReference type="AlphaFoldDB" id="A0A2T0TTP2"/>
<keyword evidence="2" id="KW-0067">ATP-binding</keyword>
<dbReference type="SUPFAM" id="SSF52540">
    <property type="entry name" value="P-loop containing nucleoside triphosphate hydrolases"/>
    <property type="match status" value="1"/>
</dbReference>
<evidence type="ECO:0000313" key="5">
    <source>
        <dbReference type="Proteomes" id="UP000239210"/>
    </source>
</evidence>